<dbReference type="RefSeq" id="WP_090883755.1">
    <property type="nucleotide sequence ID" value="NZ_FOGG01000009.1"/>
</dbReference>
<dbReference type="AlphaFoldDB" id="A0A1H9P8S9"/>
<feature type="chain" id="PRO_5011531610" description="DUF4468 domain-containing protein" evidence="1">
    <location>
        <begin position="25"/>
        <end position="190"/>
    </location>
</feature>
<keyword evidence="3" id="KW-1185">Reference proteome</keyword>
<dbReference type="EMBL" id="FOGG01000009">
    <property type="protein sequence ID" value="SER44209.1"/>
    <property type="molecule type" value="Genomic_DNA"/>
</dbReference>
<name>A0A1H9P8S9_9SPHI</name>
<feature type="signal peptide" evidence="1">
    <location>
        <begin position="1"/>
        <end position="24"/>
    </location>
</feature>
<gene>
    <name evidence="2" type="ORF">SAMN04488023_10968</name>
</gene>
<evidence type="ECO:0000313" key="3">
    <source>
        <dbReference type="Proteomes" id="UP000199572"/>
    </source>
</evidence>
<accession>A0A1H9P8S9</accession>
<reference evidence="2 3" key="1">
    <citation type="submission" date="2016-10" db="EMBL/GenBank/DDBJ databases">
        <authorList>
            <person name="de Groot N.N."/>
        </authorList>
    </citation>
    <scope>NUCLEOTIDE SEQUENCE [LARGE SCALE GENOMIC DNA]</scope>
    <source>
        <strain evidence="2 3">DSM 18610</strain>
    </source>
</reference>
<evidence type="ECO:0008006" key="4">
    <source>
        <dbReference type="Google" id="ProtNLM"/>
    </source>
</evidence>
<dbReference type="OrthoDB" id="762409at2"/>
<proteinExistence type="predicted"/>
<organism evidence="2 3">
    <name type="scientific">Pedobacter rhizosphaerae</name>
    <dbReference type="NCBI Taxonomy" id="390241"/>
    <lineage>
        <taxon>Bacteria</taxon>
        <taxon>Pseudomonadati</taxon>
        <taxon>Bacteroidota</taxon>
        <taxon>Sphingobacteriia</taxon>
        <taxon>Sphingobacteriales</taxon>
        <taxon>Sphingobacteriaceae</taxon>
        <taxon>Pedobacter</taxon>
    </lineage>
</organism>
<evidence type="ECO:0000313" key="2">
    <source>
        <dbReference type="EMBL" id="SER44209.1"/>
    </source>
</evidence>
<evidence type="ECO:0000256" key="1">
    <source>
        <dbReference type="SAM" id="SignalP"/>
    </source>
</evidence>
<protein>
    <recommendedName>
        <fullName evidence="4">DUF4468 domain-containing protein</fullName>
    </recommendedName>
</protein>
<keyword evidence="1" id="KW-0732">Signal</keyword>
<sequence>MKKIRVSIILLTAWLALASFYSNAQSAMIDGDKLIEQLIETRYHFNKQLIKGNPVPVPQTVSILRRGACTISFNGWEYSIQNNRIVNVKGVLLTASALMAINERIGLLDRVQYSCSEQSNLAYTSPSRDLEYVKMLDRHYFSALNSLKSFMATIASKARKPQASILIEMSLAKMELPKEWLEEDENASGN</sequence>
<dbReference type="Proteomes" id="UP000199572">
    <property type="component" value="Unassembled WGS sequence"/>
</dbReference>